<proteinExistence type="predicted"/>
<feature type="chain" id="PRO_5015766042" description="PA14 domain-containing protein" evidence="1">
    <location>
        <begin position="24"/>
        <end position="479"/>
    </location>
</feature>
<evidence type="ECO:0000256" key="1">
    <source>
        <dbReference type="SAM" id="SignalP"/>
    </source>
</evidence>
<evidence type="ECO:0000313" key="4">
    <source>
        <dbReference type="Proteomes" id="UP000240912"/>
    </source>
</evidence>
<gene>
    <name evidence="3" type="ORF">C7T94_14785</name>
</gene>
<dbReference type="InterPro" id="IPR011658">
    <property type="entry name" value="PA14_dom"/>
</dbReference>
<accession>A0A2T3HI63</accession>
<organism evidence="3 4">
    <name type="scientific">Pedobacter yulinensis</name>
    <dbReference type="NCBI Taxonomy" id="2126353"/>
    <lineage>
        <taxon>Bacteria</taxon>
        <taxon>Pseudomonadati</taxon>
        <taxon>Bacteroidota</taxon>
        <taxon>Sphingobacteriia</taxon>
        <taxon>Sphingobacteriales</taxon>
        <taxon>Sphingobacteriaceae</taxon>
        <taxon>Pedobacter</taxon>
    </lineage>
</organism>
<keyword evidence="1" id="KW-0732">Signal</keyword>
<dbReference type="EMBL" id="PYLS01000006">
    <property type="protein sequence ID" value="PST82071.1"/>
    <property type="molecule type" value="Genomic_DNA"/>
</dbReference>
<comment type="caution">
    <text evidence="3">The sequence shown here is derived from an EMBL/GenBank/DDBJ whole genome shotgun (WGS) entry which is preliminary data.</text>
</comment>
<dbReference type="SMART" id="SM00758">
    <property type="entry name" value="PA14"/>
    <property type="match status" value="1"/>
</dbReference>
<dbReference type="Proteomes" id="UP000240912">
    <property type="component" value="Unassembled WGS sequence"/>
</dbReference>
<dbReference type="AlphaFoldDB" id="A0A2T3HI63"/>
<feature type="domain" description="PA14" evidence="2">
    <location>
        <begin position="328"/>
        <end position="474"/>
    </location>
</feature>
<dbReference type="PROSITE" id="PS51820">
    <property type="entry name" value="PA14"/>
    <property type="match status" value="1"/>
</dbReference>
<evidence type="ECO:0000259" key="2">
    <source>
        <dbReference type="PROSITE" id="PS51820"/>
    </source>
</evidence>
<sequence length="479" mass="52239">MNMTYIKKLILAAAVLLPAVAYQSCKQSQLEDLSLPPKQPNAVTGEGIVLSDVEKGNDIVSVPFSVTLEKVAAEAFEIGITLNNDTVTGLINSGALPNAMLMPAQALELPNVINISYGTNTGRGVAKIRRYVLERNFGKTLAFALRLAKPGKGNRIASGKSNILVVMNTTQLLKPEELHYLSLPGSNGTYNISYKNNYTVGLSGITIPLTISLSNQASTAFTVAVKENRDTVARLIAEGKLPADVILLKPEEYILDTIARVGTGLNTGVARLQIPWPVFDANIVANKKFAFAVSLQNPTNHVLHPVNSRIIIVVDPNVNLDNNSYITGNGTGLKAEYFTDNQLLNAEGKTPKTVRIDAEISFSGDDWPRGAGLSLDNFSSKWTGEFLAPVRGEYIFYQTRWDDGSRLYVNGVALVDDFTTRWDLPTRTGKIVLERGKRYKIEAHHRENVGGQQAYLEFEVPAAGISKRLVPKSQLFPAP</sequence>
<keyword evidence="4" id="KW-1185">Reference proteome</keyword>
<reference evidence="3 4" key="1">
    <citation type="submission" date="2018-03" db="EMBL/GenBank/DDBJ databases">
        <authorList>
            <person name="Keele B.F."/>
        </authorList>
    </citation>
    <scope>NUCLEOTIDE SEQUENCE [LARGE SCALE GENOMIC DNA]</scope>
    <source>
        <strain evidence="3 4">YL28-9</strain>
    </source>
</reference>
<feature type="signal peptide" evidence="1">
    <location>
        <begin position="1"/>
        <end position="23"/>
    </location>
</feature>
<dbReference type="SUPFAM" id="SSF56988">
    <property type="entry name" value="Anthrax protective antigen"/>
    <property type="match status" value="1"/>
</dbReference>
<evidence type="ECO:0000313" key="3">
    <source>
        <dbReference type="EMBL" id="PST82071.1"/>
    </source>
</evidence>
<dbReference type="Pfam" id="PF07691">
    <property type="entry name" value="PA14"/>
    <property type="match status" value="1"/>
</dbReference>
<dbReference type="Gene3D" id="3.90.182.10">
    <property type="entry name" value="Toxin - Anthrax Protective Antigen,domain 1"/>
    <property type="match status" value="1"/>
</dbReference>
<dbReference type="OrthoDB" id="792783at2"/>
<dbReference type="InterPro" id="IPR037524">
    <property type="entry name" value="PA14/GLEYA"/>
</dbReference>
<name>A0A2T3HI63_9SPHI</name>
<protein>
    <recommendedName>
        <fullName evidence="2">PA14 domain-containing protein</fullName>
    </recommendedName>
</protein>